<dbReference type="Gene3D" id="3.90.79.10">
    <property type="entry name" value="Nucleoside Triphosphate Pyrophosphohydrolase"/>
    <property type="match status" value="1"/>
</dbReference>
<dbReference type="RefSeq" id="WP_140851383.1">
    <property type="nucleotide sequence ID" value="NZ_RCZC01000005.1"/>
</dbReference>
<feature type="domain" description="Nudix hydrolase" evidence="3">
    <location>
        <begin position="36"/>
        <end position="173"/>
    </location>
</feature>
<dbReference type="EMBL" id="RCZC01000005">
    <property type="protein sequence ID" value="TPG51618.1"/>
    <property type="molecule type" value="Genomic_DNA"/>
</dbReference>
<comment type="cofactor">
    <cofactor evidence="1">
        <name>Mg(2+)</name>
        <dbReference type="ChEBI" id="CHEBI:18420"/>
    </cofactor>
</comment>
<dbReference type="CDD" id="cd24157">
    <property type="entry name" value="NUDIX_GDPMK"/>
    <property type="match status" value="1"/>
</dbReference>
<dbReference type="SUPFAM" id="SSF55811">
    <property type="entry name" value="Nudix"/>
    <property type="match status" value="1"/>
</dbReference>
<keyword evidence="5" id="KW-1185">Reference proteome</keyword>
<dbReference type="PROSITE" id="PS51462">
    <property type="entry name" value="NUDIX"/>
    <property type="match status" value="1"/>
</dbReference>
<dbReference type="OrthoDB" id="5292471at2"/>
<dbReference type="InterPro" id="IPR015797">
    <property type="entry name" value="NUDIX_hydrolase-like_dom_sf"/>
</dbReference>
<gene>
    <name evidence="4" type="ORF">EAH76_16460</name>
</gene>
<evidence type="ECO:0000256" key="1">
    <source>
        <dbReference type="PIRSR" id="PIRSR604385-2"/>
    </source>
</evidence>
<feature type="binding site" evidence="1">
    <location>
        <position position="95"/>
    </location>
    <ligand>
        <name>Mg(2+)</name>
        <dbReference type="ChEBI" id="CHEBI:18420"/>
        <label>1</label>
    </ligand>
</feature>
<dbReference type="InterPro" id="IPR000086">
    <property type="entry name" value="NUDIX_hydrolase_dom"/>
</dbReference>
<evidence type="ECO:0000313" key="4">
    <source>
        <dbReference type="EMBL" id="TPG51618.1"/>
    </source>
</evidence>
<evidence type="ECO:0000259" key="3">
    <source>
        <dbReference type="PROSITE" id="PS51462"/>
    </source>
</evidence>
<evidence type="ECO:0000256" key="2">
    <source>
        <dbReference type="PIRSR" id="PIRSR604385-3"/>
    </source>
</evidence>
<dbReference type="NCBIfam" id="TIGR00052">
    <property type="entry name" value="nudix-type nucleoside diphosphatase, YffH/AdpP family"/>
    <property type="match status" value="1"/>
</dbReference>
<protein>
    <submittedName>
        <fullName evidence="4">NUDIX domain-containing protein</fullName>
    </submittedName>
</protein>
<proteinExistence type="predicted"/>
<sequence>MTVILKRDALIEGWVNVTRVEMLLADGAIVERHVEDHGAGAVVLPYDPIRKVALLIRQPRAAVLISGDEPPLEAIAGRLDGLDPETCARREALEEGGVALLELESVVHLWSMPSISTERLHLFLAPYDTAMRVGPGGGCAEEHENIVAYEIPLAQLAVDAAAGRLTDAKTLILVQALQLRHAGAF</sequence>
<keyword evidence="1" id="KW-0460">Magnesium</keyword>
<dbReference type="AlphaFoldDB" id="A0A502FPZ1"/>
<organism evidence="4 5">
    <name type="scientific">Sphingomonas glacialis</name>
    <dbReference type="NCBI Taxonomy" id="658225"/>
    <lineage>
        <taxon>Bacteria</taxon>
        <taxon>Pseudomonadati</taxon>
        <taxon>Pseudomonadota</taxon>
        <taxon>Alphaproteobacteria</taxon>
        <taxon>Sphingomonadales</taxon>
        <taxon>Sphingomonadaceae</taxon>
        <taxon>Sphingomonas</taxon>
    </lineage>
</organism>
<accession>A0A502FPZ1</accession>
<dbReference type="Proteomes" id="UP000319931">
    <property type="component" value="Unassembled WGS sequence"/>
</dbReference>
<dbReference type="GO" id="GO:0016818">
    <property type="term" value="F:hydrolase activity, acting on acid anhydrides, in phosphorus-containing anhydrides"/>
    <property type="evidence" value="ECO:0007669"/>
    <property type="project" value="InterPro"/>
</dbReference>
<feature type="short sequence motif" description="Nudix box" evidence="2">
    <location>
        <begin position="77"/>
        <end position="98"/>
    </location>
</feature>
<evidence type="ECO:0000313" key="5">
    <source>
        <dbReference type="Proteomes" id="UP000319931"/>
    </source>
</evidence>
<feature type="binding site" evidence="1">
    <location>
        <position position="144"/>
    </location>
    <ligand>
        <name>Mg(2+)</name>
        <dbReference type="ChEBI" id="CHEBI:18420"/>
        <label>1</label>
    </ligand>
</feature>
<feature type="binding site" evidence="1">
    <location>
        <position position="91"/>
    </location>
    <ligand>
        <name>Mg(2+)</name>
        <dbReference type="ChEBI" id="CHEBI:18420"/>
        <label>1</label>
    </ligand>
</feature>
<dbReference type="GO" id="GO:0046872">
    <property type="term" value="F:metal ion binding"/>
    <property type="evidence" value="ECO:0007669"/>
    <property type="project" value="UniProtKB-KW"/>
</dbReference>
<comment type="caution">
    <text evidence="4">The sequence shown here is derived from an EMBL/GenBank/DDBJ whole genome shotgun (WGS) entry which is preliminary data.</text>
</comment>
<dbReference type="Pfam" id="PF00293">
    <property type="entry name" value="NUDIX"/>
    <property type="match status" value="1"/>
</dbReference>
<name>A0A502FPZ1_9SPHN</name>
<dbReference type="InterPro" id="IPR004385">
    <property type="entry name" value="NDP_pyrophosphatase"/>
</dbReference>
<keyword evidence="1" id="KW-0479">Metal-binding</keyword>
<feature type="binding site" evidence="1">
    <location>
        <position position="76"/>
    </location>
    <ligand>
        <name>Mg(2+)</name>
        <dbReference type="ChEBI" id="CHEBI:18420"/>
        <label>1</label>
    </ligand>
</feature>
<reference evidence="4 5" key="1">
    <citation type="journal article" date="2019" name="Environ. Microbiol.">
        <title>Species interactions and distinct microbial communities in high Arctic permafrost affected cryosols are associated with the CH4 and CO2 gas fluxes.</title>
        <authorList>
            <person name="Altshuler I."/>
            <person name="Hamel J."/>
            <person name="Turney S."/>
            <person name="Magnuson E."/>
            <person name="Levesque R."/>
            <person name="Greer C."/>
            <person name="Whyte L.G."/>
        </authorList>
    </citation>
    <scope>NUCLEOTIDE SEQUENCE [LARGE SCALE GENOMIC DNA]</scope>
    <source>
        <strain evidence="4 5">E6.1</strain>
    </source>
</reference>